<dbReference type="STRING" id="227316.GA0070604_3218"/>
<dbReference type="GO" id="GO:0006508">
    <property type="term" value="P:proteolysis"/>
    <property type="evidence" value="ECO:0007669"/>
    <property type="project" value="UniProtKB-KW"/>
</dbReference>
<accession>A0A1C6UNG2</accession>
<reference evidence="4" key="1">
    <citation type="submission" date="2016-06" db="EMBL/GenBank/DDBJ databases">
        <authorList>
            <person name="Varghese N."/>
            <person name="Submissions Spin"/>
        </authorList>
    </citation>
    <scope>NUCLEOTIDE SEQUENCE [LARGE SCALE GENOMIC DNA]</scope>
    <source>
        <strain evidence="4">DSM 44814</strain>
    </source>
</reference>
<feature type="transmembrane region" description="Helical" evidence="1">
    <location>
        <begin position="217"/>
        <end position="238"/>
    </location>
</feature>
<dbReference type="AlphaFoldDB" id="A0A1C6UNG2"/>
<dbReference type="InterPro" id="IPR042150">
    <property type="entry name" value="MmRce1-like"/>
</dbReference>
<organism evidence="3 4">
    <name type="scientific">Micromonospora eburnea</name>
    <dbReference type="NCBI Taxonomy" id="227316"/>
    <lineage>
        <taxon>Bacteria</taxon>
        <taxon>Bacillati</taxon>
        <taxon>Actinomycetota</taxon>
        <taxon>Actinomycetes</taxon>
        <taxon>Micromonosporales</taxon>
        <taxon>Micromonosporaceae</taxon>
        <taxon>Micromonospora</taxon>
    </lineage>
</organism>
<keyword evidence="3" id="KW-0645">Protease</keyword>
<keyword evidence="4" id="KW-1185">Reference proteome</keyword>
<dbReference type="Pfam" id="PF02517">
    <property type="entry name" value="Rce1-like"/>
    <property type="match status" value="1"/>
</dbReference>
<feature type="transmembrane region" description="Helical" evidence="1">
    <location>
        <begin position="107"/>
        <end position="127"/>
    </location>
</feature>
<dbReference type="GO" id="GO:0080120">
    <property type="term" value="P:CAAX-box protein maturation"/>
    <property type="evidence" value="ECO:0007669"/>
    <property type="project" value="UniProtKB-ARBA"/>
</dbReference>
<proteinExistence type="predicted"/>
<feature type="transmembrane region" description="Helical" evidence="1">
    <location>
        <begin position="139"/>
        <end position="157"/>
    </location>
</feature>
<dbReference type="InterPro" id="IPR003675">
    <property type="entry name" value="Rce1/LyrA-like_dom"/>
</dbReference>
<evidence type="ECO:0000259" key="2">
    <source>
        <dbReference type="Pfam" id="PF02517"/>
    </source>
</evidence>
<feature type="transmembrane region" description="Helical" evidence="1">
    <location>
        <begin position="31"/>
        <end position="51"/>
    </location>
</feature>
<dbReference type="EMBL" id="FMHY01000002">
    <property type="protein sequence ID" value="SCL55510.1"/>
    <property type="molecule type" value="Genomic_DNA"/>
</dbReference>
<keyword evidence="3" id="KW-0378">Hydrolase</keyword>
<dbReference type="PANTHER" id="PTHR35797">
    <property type="entry name" value="PROTEASE-RELATED"/>
    <property type="match status" value="1"/>
</dbReference>
<evidence type="ECO:0000313" key="4">
    <source>
        <dbReference type="Proteomes" id="UP000199696"/>
    </source>
</evidence>
<evidence type="ECO:0000256" key="1">
    <source>
        <dbReference type="SAM" id="Phobius"/>
    </source>
</evidence>
<keyword evidence="1" id="KW-1133">Transmembrane helix</keyword>
<dbReference type="PANTHER" id="PTHR35797:SF1">
    <property type="entry name" value="PROTEASE"/>
    <property type="match status" value="1"/>
</dbReference>
<feature type="domain" description="CAAX prenyl protease 2/Lysostaphin resistance protein A-like" evidence="2">
    <location>
        <begin position="108"/>
        <end position="205"/>
    </location>
</feature>
<dbReference type="GO" id="GO:0004175">
    <property type="term" value="F:endopeptidase activity"/>
    <property type="evidence" value="ECO:0007669"/>
    <property type="project" value="UniProtKB-ARBA"/>
</dbReference>
<gene>
    <name evidence="3" type="ORF">GA0070604_3218</name>
</gene>
<feature type="transmembrane region" description="Helical" evidence="1">
    <location>
        <begin position="72"/>
        <end position="95"/>
    </location>
</feature>
<feature type="transmembrane region" description="Helical" evidence="1">
    <location>
        <begin position="163"/>
        <end position="184"/>
    </location>
</feature>
<feature type="transmembrane region" description="Helical" evidence="1">
    <location>
        <begin position="191"/>
        <end position="211"/>
    </location>
</feature>
<keyword evidence="1" id="KW-0472">Membrane</keyword>
<dbReference type="Proteomes" id="UP000199696">
    <property type="component" value="Unassembled WGS sequence"/>
</dbReference>
<dbReference type="RefSeq" id="WP_377592985.1">
    <property type="nucleotide sequence ID" value="NZ_JBHUNB010000007.1"/>
</dbReference>
<protein>
    <submittedName>
        <fullName evidence="3">CAAX protease self-immunity</fullName>
    </submittedName>
</protein>
<keyword evidence="1" id="KW-0812">Transmembrane</keyword>
<evidence type="ECO:0000313" key="3">
    <source>
        <dbReference type="EMBL" id="SCL55510.1"/>
    </source>
</evidence>
<sequence>MLLVVFWFYLVTCVAAGLFGLVQPTLAIDPLIVQLNQFGPTVGVLAVLLLWRRWRPPLATRFGLSRPVLVRLGVLVVLAVVIFAGFVGITGLAGVSRHGVLPGQLPYPFWLILAAQLIGACGEEFGWRCFLQPYLRARFGVVSSGTLVGLLWGVWHVQVFGRGLVFTAGFLAMAVALSIMLAVLQERSRDGVLIIAGGFHMLVNIGMLLLTGDSDGAAVQVSLAAACVLTVCGVLLVAARRGIALTGVVGGDRA</sequence>
<name>A0A1C6UNG2_9ACTN</name>